<evidence type="ECO:0000256" key="6">
    <source>
        <dbReference type="ARBA" id="ARBA00023136"/>
    </source>
</evidence>
<comment type="subcellular location">
    <subcellularLocation>
        <location evidence="7">Cell membrane</location>
        <topology evidence="7">Multi-pass membrane protein</topology>
    </subcellularLocation>
</comment>
<accession>A0ABS5VY17</accession>
<dbReference type="Pfam" id="PF01790">
    <property type="entry name" value="LGT"/>
    <property type="match status" value="1"/>
</dbReference>
<dbReference type="GO" id="GO:0016740">
    <property type="term" value="F:transferase activity"/>
    <property type="evidence" value="ECO:0007669"/>
    <property type="project" value="UniProtKB-KW"/>
</dbReference>
<feature type="transmembrane region" description="Helical" evidence="7">
    <location>
        <begin position="251"/>
        <end position="270"/>
    </location>
</feature>
<keyword evidence="2 7" id="KW-1003">Cell membrane</keyword>
<dbReference type="RefSeq" id="WP_254156032.1">
    <property type="nucleotide sequence ID" value="NZ_JAHESD010000069.1"/>
</dbReference>
<sequence>MEINFIPWNVNPEIANIMGISLRYYGILFAGGIFLSIFVLKSIFKNENIPLDKLDTLIIYGVLGIFVGARLGHCLFYEPSYYLSHPWEIILPISFVPDGGIKFIGYQGLASHGGALGLIIALFFYSRATTQSMINTVDLIAVVAALSGAFIRIANLMNSEIIGSPTTKPWGFIFERVDNVPRHPAQLYEAICYFLIFAVMIRLYKTKRAKLRNGFLFGLLLVLIFTARFIIEFFKENQVGFEDSMTLNMGQLLSLPYILIGLAFMVYGLIKTKRDKQRDELLITQD</sequence>
<proteinExistence type="inferred from homology"/>
<evidence type="ECO:0000256" key="5">
    <source>
        <dbReference type="ARBA" id="ARBA00022989"/>
    </source>
</evidence>
<name>A0ABS5VY17_9BACT</name>
<keyword evidence="4 7" id="KW-0812">Transmembrane</keyword>
<dbReference type="PANTHER" id="PTHR30589">
    <property type="entry name" value="PROLIPOPROTEIN DIACYLGLYCERYL TRANSFERASE"/>
    <property type="match status" value="1"/>
</dbReference>
<comment type="catalytic activity">
    <reaction evidence="7">
        <text>L-cysteinyl-[prolipoprotein] + a 1,2-diacyl-sn-glycero-3-phospho-(1'-sn-glycerol) = an S-1,2-diacyl-sn-glyceryl-L-cysteinyl-[prolipoprotein] + sn-glycerol 1-phosphate + H(+)</text>
        <dbReference type="Rhea" id="RHEA:56712"/>
        <dbReference type="Rhea" id="RHEA-COMP:14679"/>
        <dbReference type="Rhea" id="RHEA-COMP:14680"/>
        <dbReference type="ChEBI" id="CHEBI:15378"/>
        <dbReference type="ChEBI" id="CHEBI:29950"/>
        <dbReference type="ChEBI" id="CHEBI:57685"/>
        <dbReference type="ChEBI" id="CHEBI:64716"/>
        <dbReference type="ChEBI" id="CHEBI:140658"/>
        <dbReference type="EC" id="2.5.1.145"/>
    </reaction>
</comment>
<protein>
    <recommendedName>
        <fullName evidence="7">Phosphatidylglycerol--prolipoprotein diacylglyceryl transferase</fullName>
        <ecNumber evidence="7">2.5.1.145</ecNumber>
    </recommendedName>
</protein>
<keyword evidence="3 7" id="KW-0808">Transferase</keyword>
<dbReference type="HAMAP" id="MF_01147">
    <property type="entry name" value="Lgt"/>
    <property type="match status" value="1"/>
</dbReference>
<evidence type="ECO:0000313" key="8">
    <source>
        <dbReference type="EMBL" id="MBT1705824.1"/>
    </source>
</evidence>
<keyword evidence="9" id="KW-1185">Reference proteome</keyword>
<reference evidence="8 9" key="1">
    <citation type="submission" date="2021-05" db="EMBL/GenBank/DDBJ databases">
        <title>A Polyphasic approach of four new species of the genus Ohtaekwangia: Ohtaekwangia histidinii sp. nov., Ohtaekwangia cretensis sp. nov., Ohtaekwangia indiensis sp. nov., Ohtaekwangia reichenbachii sp. nov. from diverse environment.</title>
        <authorList>
            <person name="Octaviana S."/>
        </authorList>
    </citation>
    <scope>NUCLEOTIDE SEQUENCE [LARGE SCALE GENOMIC DNA]</scope>
    <source>
        <strain evidence="8 9">PWU20</strain>
    </source>
</reference>
<feature type="transmembrane region" description="Helical" evidence="7">
    <location>
        <begin position="104"/>
        <end position="125"/>
    </location>
</feature>
<evidence type="ECO:0000256" key="7">
    <source>
        <dbReference type="HAMAP-Rule" id="MF_01147"/>
    </source>
</evidence>
<organism evidence="8 9">
    <name type="scientific">Chryseosolibacter indicus</name>
    <dbReference type="NCBI Taxonomy" id="2782351"/>
    <lineage>
        <taxon>Bacteria</taxon>
        <taxon>Pseudomonadati</taxon>
        <taxon>Bacteroidota</taxon>
        <taxon>Cytophagia</taxon>
        <taxon>Cytophagales</taxon>
        <taxon>Chryseotaleaceae</taxon>
        <taxon>Chryseosolibacter</taxon>
    </lineage>
</organism>
<dbReference type="Proteomes" id="UP000772618">
    <property type="component" value="Unassembled WGS sequence"/>
</dbReference>
<evidence type="ECO:0000256" key="1">
    <source>
        <dbReference type="ARBA" id="ARBA00007150"/>
    </source>
</evidence>
<keyword evidence="6 7" id="KW-0472">Membrane</keyword>
<comment type="caution">
    <text evidence="8">The sequence shown here is derived from an EMBL/GenBank/DDBJ whole genome shotgun (WGS) entry which is preliminary data.</text>
</comment>
<feature type="transmembrane region" description="Helical" evidence="7">
    <location>
        <begin position="211"/>
        <end position="231"/>
    </location>
</feature>
<evidence type="ECO:0000256" key="2">
    <source>
        <dbReference type="ARBA" id="ARBA00022475"/>
    </source>
</evidence>
<dbReference type="EMBL" id="JAHESD010000069">
    <property type="protein sequence ID" value="MBT1705824.1"/>
    <property type="molecule type" value="Genomic_DNA"/>
</dbReference>
<keyword evidence="5 7" id="KW-1133">Transmembrane helix</keyword>
<evidence type="ECO:0000256" key="3">
    <source>
        <dbReference type="ARBA" id="ARBA00022679"/>
    </source>
</evidence>
<feature type="transmembrane region" description="Helical" evidence="7">
    <location>
        <begin position="137"/>
        <end position="157"/>
    </location>
</feature>
<comment type="similarity">
    <text evidence="1 7">Belongs to the Lgt family.</text>
</comment>
<gene>
    <name evidence="7 8" type="primary">lgt</name>
    <name evidence="8" type="ORF">KK060_21215</name>
</gene>
<feature type="transmembrane region" description="Helical" evidence="7">
    <location>
        <begin position="56"/>
        <end position="78"/>
    </location>
</feature>
<dbReference type="InterPro" id="IPR001640">
    <property type="entry name" value="Lgt"/>
</dbReference>
<dbReference type="PANTHER" id="PTHR30589:SF0">
    <property type="entry name" value="PHOSPHATIDYLGLYCEROL--PROLIPOPROTEIN DIACYLGLYCERYL TRANSFERASE"/>
    <property type="match status" value="1"/>
</dbReference>
<dbReference type="EC" id="2.5.1.145" evidence="7"/>
<comment type="function">
    <text evidence="7">Catalyzes the transfer of the diacylglyceryl group from phosphatidylglycerol to the sulfhydryl group of the N-terminal cysteine of a prolipoprotein, the first step in the formation of mature lipoproteins.</text>
</comment>
<feature type="transmembrane region" description="Helical" evidence="7">
    <location>
        <begin position="185"/>
        <end position="204"/>
    </location>
</feature>
<comment type="pathway">
    <text evidence="7">Protein modification; lipoprotein biosynthesis (diacylglyceryl transfer).</text>
</comment>
<feature type="transmembrane region" description="Helical" evidence="7">
    <location>
        <begin position="24"/>
        <end position="44"/>
    </location>
</feature>
<evidence type="ECO:0000313" key="9">
    <source>
        <dbReference type="Proteomes" id="UP000772618"/>
    </source>
</evidence>
<evidence type="ECO:0000256" key="4">
    <source>
        <dbReference type="ARBA" id="ARBA00022692"/>
    </source>
</evidence>
<feature type="binding site" evidence="7">
    <location>
        <position position="152"/>
    </location>
    <ligand>
        <name>a 1,2-diacyl-sn-glycero-3-phospho-(1'-sn-glycerol)</name>
        <dbReference type="ChEBI" id="CHEBI:64716"/>
    </ligand>
</feature>
<dbReference type="NCBIfam" id="TIGR00544">
    <property type="entry name" value="lgt"/>
    <property type="match status" value="1"/>
</dbReference>